<gene>
    <name evidence="1" type="ORF">KZO38_04860</name>
</gene>
<organism evidence="1 2">
    <name type="scientific">Hoylesella nanceiensis</name>
    <dbReference type="NCBI Taxonomy" id="425941"/>
    <lineage>
        <taxon>Bacteria</taxon>
        <taxon>Pseudomonadati</taxon>
        <taxon>Bacteroidota</taxon>
        <taxon>Bacteroidia</taxon>
        <taxon>Bacteroidales</taxon>
        <taxon>Prevotellaceae</taxon>
        <taxon>Hoylesella</taxon>
    </lineage>
</organism>
<name>A0ABS6YC04_9BACT</name>
<keyword evidence="2" id="KW-1185">Reference proteome</keyword>
<dbReference type="EMBL" id="JAHXCT010000003">
    <property type="protein sequence ID" value="MBW4769089.1"/>
    <property type="molecule type" value="Genomic_DNA"/>
</dbReference>
<sequence>MSKVEKESGRDGKGKWVGWKINVGEMGKNVGWIEKESITRAFAHE</sequence>
<accession>A0ABS6YC04</accession>
<evidence type="ECO:0000313" key="2">
    <source>
        <dbReference type="Proteomes" id="UP000788426"/>
    </source>
</evidence>
<reference evidence="1 2" key="1">
    <citation type="submission" date="2021-07" db="EMBL/GenBank/DDBJ databases">
        <title>Genomic diversity and antimicrobial resistance of Prevotella spp. isolated from chronic lung disease airways.</title>
        <authorList>
            <person name="Webb K.A."/>
            <person name="Olagoke O.S."/>
            <person name="Baird T."/>
            <person name="Neill J."/>
            <person name="Pham A."/>
            <person name="Wells T.J."/>
            <person name="Ramsay K.A."/>
            <person name="Bell S.C."/>
            <person name="Sarovich D.S."/>
            <person name="Price E.P."/>
        </authorList>
    </citation>
    <scope>NUCLEOTIDE SEQUENCE [LARGE SCALE GENOMIC DNA]</scope>
    <source>
        <strain evidence="1 2">SCHI0011.S.12</strain>
    </source>
</reference>
<dbReference type="Proteomes" id="UP000788426">
    <property type="component" value="Unassembled WGS sequence"/>
</dbReference>
<protein>
    <submittedName>
        <fullName evidence="1">Uncharacterized protein</fullName>
    </submittedName>
</protein>
<proteinExistence type="predicted"/>
<evidence type="ECO:0000313" key="1">
    <source>
        <dbReference type="EMBL" id="MBW4769089.1"/>
    </source>
</evidence>
<comment type="caution">
    <text evidence="1">The sequence shown here is derived from an EMBL/GenBank/DDBJ whole genome shotgun (WGS) entry which is preliminary data.</text>
</comment>